<evidence type="ECO:0000256" key="2">
    <source>
        <dbReference type="SAM" id="SignalP"/>
    </source>
</evidence>
<name>A0A164NI68_9AGAM</name>
<organism evidence="3 4">
    <name type="scientific">Sistotremastrum niveocremeum HHB9708</name>
    <dbReference type="NCBI Taxonomy" id="1314777"/>
    <lineage>
        <taxon>Eukaryota</taxon>
        <taxon>Fungi</taxon>
        <taxon>Dikarya</taxon>
        <taxon>Basidiomycota</taxon>
        <taxon>Agaricomycotina</taxon>
        <taxon>Agaricomycetes</taxon>
        <taxon>Sistotremastrales</taxon>
        <taxon>Sistotremastraceae</taxon>
        <taxon>Sertulicium</taxon>
        <taxon>Sertulicium niveocremeum</taxon>
    </lineage>
</organism>
<feature type="region of interest" description="Disordered" evidence="1">
    <location>
        <begin position="40"/>
        <end position="69"/>
    </location>
</feature>
<reference evidence="3 4" key="1">
    <citation type="journal article" date="2016" name="Mol. Biol. Evol.">
        <title>Comparative Genomics of Early-Diverging Mushroom-Forming Fungi Provides Insights into the Origins of Lignocellulose Decay Capabilities.</title>
        <authorList>
            <person name="Nagy L.G."/>
            <person name="Riley R."/>
            <person name="Tritt A."/>
            <person name="Adam C."/>
            <person name="Daum C."/>
            <person name="Floudas D."/>
            <person name="Sun H."/>
            <person name="Yadav J.S."/>
            <person name="Pangilinan J."/>
            <person name="Larsson K.H."/>
            <person name="Matsuura K."/>
            <person name="Barry K."/>
            <person name="Labutti K."/>
            <person name="Kuo R."/>
            <person name="Ohm R.A."/>
            <person name="Bhattacharya S.S."/>
            <person name="Shirouzu T."/>
            <person name="Yoshinaga Y."/>
            <person name="Martin F.M."/>
            <person name="Grigoriev I.V."/>
            <person name="Hibbett D.S."/>
        </authorList>
    </citation>
    <scope>NUCLEOTIDE SEQUENCE [LARGE SCALE GENOMIC DNA]</scope>
    <source>
        <strain evidence="3 4">HHB9708</strain>
    </source>
</reference>
<gene>
    <name evidence="3" type="ORF">SISNIDRAFT_460666</name>
</gene>
<evidence type="ECO:0008006" key="5">
    <source>
        <dbReference type="Google" id="ProtNLM"/>
    </source>
</evidence>
<feature type="chain" id="PRO_5007852029" description="4Fe-4S ferredoxin-type domain-containing protein" evidence="2">
    <location>
        <begin position="23"/>
        <end position="121"/>
    </location>
</feature>
<dbReference type="EMBL" id="KV419445">
    <property type="protein sequence ID" value="KZS87729.1"/>
    <property type="molecule type" value="Genomic_DNA"/>
</dbReference>
<dbReference type="AlphaFoldDB" id="A0A164NI68"/>
<proteinExistence type="predicted"/>
<protein>
    <recommendedName>
        <fullName evidence="5">4Fe-4S ferredoxin-type domain-containing protein</fullName>
    </recommendedName>
</protein>
<keyword evidence="4" id="KW-1185">Reference proteome</keyword>
<dbReference type="Proteomes" id="UP000076722">
    <property type="component" value="Unassembled WGS sequence"/>
</dbReference>
<evidence type="ECO:0000313" key="3">
    <source>
        <dbReference type="EMBL" id="KZS87729.1"/>
    </source>
</evidence>
<accession>A0A164NI68</accession>
<feature type="signal peptide" evidence="2">
    <location>
        <begin position="1"/>
        <end position="22"/>
    </location>
</feature>
<evidence type="ECO:0000313" key="4">
    <source>
        <dbReference type="Proteomes" id="UP000076722"/>
    </source>
</evidence>
<evidence type="ECO:0000256" key="1">
    <source>
        <dbReference type="SAM" id="MobiDB-lite"/>
    </source>
</evidence>
<keyword evidence="2" id="KW-0732">Signal</keyword>
<feature type="region of interest" description="Disordered" evidence="1">
    <location>
        <begin position="101"/>
        <end position="121"/>
    </location>
</feature>
<feature type="compositionally biased region" description="Basic and acidic residues" evidence="1">
    <location>
        <begin position="56"/>
        <end position="69"/>
    </location>
</feature>
<sequence length="121" mass="13099">MSDALSEILVFCCVGCLDVCAGICFDCSTVRQSCPERCGTCGRSSRQTVADEEEDRWEREREEADLSSVDERRPLLARPLHAPQKTTTIISVEPGSRPAMLPVANAGVQHPPIKGADTLGP</sequence>